<comment type="caution">
    <text evidence="1">The sequence shown here is derived from an EMBL/GenBank/DDBJ whole genome shotgun (WGS) entry which is preliminary data.</text>
</comment>
<proteinExistence type="predicted"/>
<organism evidence="1 2">
    <name type="scientific">Protopolystoma xenopodis</name>
    <dbReference type="NCBI Taxonomy" id="117903"/>
    <lineage>
        <taxon>Eukaryota</taxon>
        <taxon>Metazoa</taxon>
        <taxon>Spiralia</taxon>
        <taxon>Lophotrochozoa</taxon>
        <taxon>Platyhelminthes</taxon>
        <taxon>Monogenea</taxon>
        <taxon>Polyopisthocotylea</taxon>
        <taxon>Polystomatidea</taxon>
        <taxon>Polystomatidae</taxon>
        <taxon>Protopolystoma</taxon>
    </lineage>
</organism>
<gene>
    <name evidence="1" type="ORF">PXEA_LOCUS33493</name>
</gene>
<keyword evidence="2" id="KW-1185">Reference proteome</keyword>
<reference evidence="1" key="1">
    <citation type="submission" date="2018-11" db="EMBL/GenBank/DDBJ databases">
        <authorList>
            <consortium name="Pathogen Informatics"/>
        </authorList>
    </citation>
    <scope>NUCLEOTIDE SEQUENCE</scope>
</reference>
<protein>
    <submittedName>
        <fullName evidence="1">Uncharacterized protein</fullName>
    </submittedName>
</protein>
<evidence type="ECO:0000313" key="2">
    <source>
        <dbReference type="Proteomes" id="UP000784294"/>
    </source>
</evidence>
<dbReference type="Proteomes" id="UP000784294">
    <property type="component" value="Unassembled WGS sequence"/>
</dbReference>
<name>A0A448XM95_9PLAT</name>
<sequence length="141" mass="15446">MPQMLNRKLVTLISCKSVRTVASLNEDAGETSGNLPSKRCETENARGYFGRGGRTSYVVAHSSSVRLYDKASLSLGVELRHGREAEFKRPARRLMARGEELFSGDGSTRTECRLGLSWCLVLGFATRMIAQSSCVPSAGER</sequence>
<accession>A0A448XM95</accession>
<dbReference type="EMBL" id="CAAALY010263487">
    <property type="protein sequence ID" value="VEL40053.1"/>
    <property type="molecule type" value="Genomic_DNA"/>
</dbReference>
<evidence type="ECO:0000313" key="1">
    <source>
        <dbReference type="EMBL" id="VEL40053.1"/>
    </source>
</evidence>
<dbReference type="AlphaFoldDB" id="A0A448XM95"/>